<keyword evidence="1" id="KW-1133">Transmembrane helix</keyword>
<dbReference type="EMBL" id="JAUHHV010000009">
    <property type="protein sequence ID" value="KAK1413173.1"/>
    <property type="molecule type" value="Genomic_DNA"/>
</dbReference>
<comment type="caution">
    <text evidence="2">The sequence shown here is derived from an EMBL/GenBank/DDBJ whole genome shotgun (WGS) entry which is preliminary data.</text>
</comment>
<feature type="transmembrane region" description="Helical" evidence="1">
    <location>
        <begin position="48"/>
        <end position="71"/>
    </location>
</feature>
<evidence type="ECO:0000313" key="3">
    <source>
        <dbReference type="Proteomes" id="UP001229421"/>
    </source>
</evidence>
<keyword evidence="1" id="KW-0812">Transmembrane</keyword>
<keyword evidence="3" id="KW-1185">Reference proteome</keyword>
<dbReference type="Proteomes" id="UP001229421">
    <property type="component" value="Unassembled WGS sequence"/>
</dbReference>
<reference evidence="2" key="1">
    <citation type="journal article" date="2023" name="bioRxiv">
        <title>Improved chromosome-level genome assembly for marigold (Tagetes erecta).</title>
        <authorList>
            <person name="Jiang F."/>
            <person name="Yuan L."/>
            <person name="Wang S."/>
            <person name="Wang H."/>
            <person name="Xu D."/>
            <person name="Wang A."/>
            <person name="Fan W."/>
        </authorList>
    </citation>
    <scope>NUCLEOTIDE SEQUENCE</scope>
    <source>
        <strain evidence="2">WSJ</strain>
        <tissue evidence="2">Leaf</tissue>
    </source>
</reference>
<evidence type="ECO:0000313" key="2">
    <source>
        <dbReference type="EMBL" id="KAK1413173.1"/>
    </source>
</evidence>
<accession>A0AAD8K005</accession>
<protein>
    <submittedName>
        <fullName evidence="2">Uncharacterized protein</fullName>
    </submittedName>
</protein>
<organism evidence="2 3">
    <name type="scientific">Tagetes erecta</name>
    <name type="common">African marigold</name>
    <dbReference type="NCBI Taxonomy" id="13708"/>
    <lineage>
        <taxon>Eukaryota</taxon>
        <taxon>Viridiplantae</taxon>
        <taxon>Streptophyta</taxon>
        <taxon>Embryophyta</taxon>
        <taxon>Tracheophyta</taxon>
        <taxon>Spermatophyta</taxon>
        <taxon>Magnoliopsida</taxon>
        <taxon>eudicotyledons</taxon>
        <taxon>Gunneridae</taxon>
        <taxon>Pentapetalae</taxon>
        <taxon>asterids</taxon>
        <taxon>campanulids</taxon>
        <taxon>Asterales</taxon>
        <taxon>Asteraceae</taxon>
        <taxon>Asteroideae</taxon>
        <taxon>Heliantheae alliance</taxon>
        <taxon>Tageteae</taxon>
        <taxon>Tagetes</taxon>
    </lineage>
</organism>
<evidence type="ECO:0000256" key="1">
    <source>
        <dbReference type="SAM" id="Phobius"/>
    </source>
</evidence>
<gene>
    <name evidence="2" type="ORF">QVD17_34944</name>
</gene>
<proteinExistence type="predicted"/>
<dbReference type="AlphaFoldDB" id="A0AAD8K005"/>
<name>A0AAD8K005_TARER</name>
<keyword evidence="1" id="KW-0472">Membrane</keyword>
<sequence>MNVVSIQQNLDQSKNNSFDYSMNISLSIFFSSIFLFLHTFILHFQLHFFLISCTFNTFSFQLTSFLLVLLLQSQKIVLIVHVAVSEAPSC</sequence>
<feature type="transmembrane region" description="Helical" evidence="1">
    <location>
        <begin position="20"/>
        <end position="42"/>
    </location>
</feature>